<keyword evidence="7" id="KW-0808">Transferase</keyword>
<dbReference type="SUPFAM" id="SSF47384">
    <property type="entry name" value="Homodimeric domain of signal transducing histidine kinase"/>
    <property type="match status" value="1"/>
</dbReference>
<evidence type="ECO:0000256" key="15">
    <source>
        <dbReference type="SAM" id="MobiDB-lite"/>
    </source>
</evidence>
<dbReference type="InterPro" id="IPR004358">
    <property type="entry name" value="Sig_transdc_His_kin-like_C"/>
</dbReference>
<evidence type="ECO:0000256" key="7">
    <source>
        <dbReference type="ARBA" id="ARBA00022679"/>
    </source>
</evidence>
<dbReference type="EMBL" id="JAUHHC010000001">
    <property type="protein sequence ID" value="MDN3919055.1"/>
    <property type="molecule type" value="Genomic_DNA"/>
</dbReference>
<keyword evidence="14 16" id="KW-0472">Membrane</keyword>
<keyword evidence="20" id="KW-1185">Reference proteome</keyword>
<gene>
    <name evidence="19" type="ORF">QWJ38_02065</name>
</gene>
<evidence type="ECO:0000256" key="3">
    <source>
        <dbReference type="ARBA" id="ARBA00012438"/>
    </source>
</evidence>
<dbReference type="InterPro" id="IPR003660">
    <property type="entry name" value="HAMP_dom"/>
</dbReference>
<feature type="domain" description="Histidine kinase" evidence="17">
    <location>
        <begin position="182"/>
        <end position="388"/>
    </location>
</feature>
<dbReference type="InterPro" id="IPR005467">
    <property type="entry name" value="His_kinase_dom"/>
</dbReference>
<keyword evidence="5" id="KW-0997">Cell inner membrane</keyword>
<dbReference type="PRINTS" id="PR00344">
    <property type="entry name" value="BCTRLSENSOR"/>
</dbReference>
<dbReference type="PROSITE" id="PS50109">
    <property type="entry name" value="HIS_KIN"/>
    <property type="match status" value="1"/>
</dbReference>
<evidence type="ECO:0000259" key="18">
    <source>
        <dbReference type="PROSITE" id="PS50885"/>
    </source>
</evidence>
<evidence type="ECO:0000256" key="13">
    <source>
        <dbReference type="ARBA" id="ARBA00023012"/>
    </source>
</evidence>
<comment type="caution">
    <text evidence="19">The sequence shown here is derived from an EMBL/GenBank/DDBJ whole genome shotgun (WGS) entry which is preliminary data.</text>
</comment>
<evidence type="ECO:0000256" key="8">
    <source>
        <dbReference type="ARBA" id="ARBA00022692"/>
    </source>
</evidence>
<keyword evidence="10" id="KW-0418">Kinase</keyword>
<evidence type="ECO:0000256" key="14">
    <source>
        <dbReference type="ARBA" id="ARBA00023136"/>
    </source>
</evidence>
<dbReference type="InterPro" id="IPR003661">
    <property type="entry name" value="HisK_dim/P_dom"/>
</dbReference>
<dbReference type="PANTHER" id="PTHR44936:SF5">
    <property type="entry name" value="SENSOR HISTIDINE KINASE ENVZ"/>
    <property type="match status" value="1"/>
</dbReference>
<dbReference type="Pfam" id="PF00512">
    <property type="entry name" value="HisKA"/>
    <property type="match status" value="1"/>
</dbReference>
<keyword evidence="8 16" id="KW-0812">Transmembrane</keyword>
<evidence type="ECO:0000256" key="1">
    <source>
        <dbReference type="ARBA" id="ARBA00000085"/>
    </source>
</evidence>
<protein>
    <recommendedName>
        <fullName evidence="3">histidine kinase</fullName>
        <ecNumber evidence="3">2.7.13.3</ecNumber>
    </recommendedName>
</protein>
<dbReference type="SMART" id="SM00304">
    <property type="entry name" value="HAMP"/>
    <property type="match status" value="1"/>
</dbReference>
<dbReference type="Gene3D" id="3.30.565.10">
    <property type="entry name" value="Histidine kinase-like ATPase, C-terminal domain"/>
    <property type="match status" value="1"/>
</dbReference>
<reference evidence="19 20" key="1">
    <citation type="submission" date="2023-06" db="EMBL/GenBank/DDBJ databases">
        <title>Pelomonas sp. PFR6 16S ribosomal RNA gene Genome sequencing and assembly.</title>
        <authorList>
            <person name="Woo H."/>
        </authorList>
    </citation>
    <scope>NUCLEOTIDE SEQUENCE [LARGE SCALE GENOMIC DNA]</scope>
    <source>
        <strain evidence="19 20">PFR6</strain>
    </source>
</reference>
<evidence type="ECO:0000256" key="16">
    <source>
        <dbReference type="SAM" id="Phobius"/>
    </source>
</evidence>
<feature type="compositionally biased region" description="Pro residues" evidence="15">
    <location>
        <begin position="51"/>
        <end position="74"/>
    </location>
</feature>
<dbReference type="InterPro" id="IPR050980">
    <property type="entry name" value="2C_sensor_his_kinase"/>
</dbReference>
<dbReference type="InterPro" id="IPR036890">
    <property type="entry name" value="HATPase_C_sf"/>
</dbReference>
<comment type="catalytic activity">
    <reaction evidence="1">
        <text>ATP + protein L-histidine = ADP + protein N-phospho-L-histidine.</text>
        <dbReference type="EC" id="2.7.13.3"/>
    </reaction>
</comment>
<evidence type="ECO:0000256" key="9">
    <source>
        <dbReference type="ARBA" id="ARBA00022741"/>
    </source>
</evidence>
<evidence type="ECO:0000256" key="6">
    <source>
        <dbReference type="ARBA" id="ARBA00022553"/>
    </source>
</evidence>
<proteinExistence type="predicted"/>
<dbReference type="InterPro" id="IPR003594">
    <property type="entry name" value="HATPase_dom"/>
</dbReference>
<keyword evidence="11 19" id="KW-0067">ATP-binding</keyword>
<dbReference type="PANTHER" id="PTHR44936">
    <property type="entry name" value="SENSOR PROTEIN CREC"/>
    <property type="match status" value="1"/>
</dbReference>
<comment type="subcellular location">
    <subcellularLocation>
        <location evidence="2">Cell inner membrane</location>
        <topology evidence="2">Multi-pass membrane protein</topology>
    </subcellularLocation>
</comment>
<organism evidence="19 20">
    <name type="scientific">Roseateles violae</name>
    <dbReference type="NCBI Taxonomy" id="3058042"/>
    <lineage>
        <taxon>Bacteria</taxon>
        <taxon>Pseudomonadati</taxon>
        <taxon>Pseudomonadota</taxon>
        <taxon>Betaproteobacteria</taxon>
        <taxon>Burkholderiales</taxon>
        <taxon>Sphaerotilaceae</taxon>
        <taxon>Roseateles</taxon>
    </lineage>
</organism>
<dbReference type="EC" id="2.7.13.3" evidence="3"/>
<dbReference type="InterPro" id="IPR036097">
    <property type="entry name" value="HisK_dim/P_sf"/>
</dbReference>
<dbReference type="PROSITE" id="PS50885">
    <property type="entry name" value="HAMP"/>
    <property type="match status" value="1"/>
</dbReference>
<evidence type="ECO:0000256" key="2">
    <source>
        <dbReference type="ARBA" id="ARBA00004429"/>
    </source>
</evidence>
<name>A0ABT8DKW6_9BURK</name>
<evidence type="ECO:0000313" key="20">
    <source>
        <dbReference type="Proteomes" id="UP001228044"/>
    </source>
</evidence>
<dbReference type="SMART" id="SM00388">
    <property type="entry name" value="HisKA"/>
    <property type="match status" value="1"/>
</dbReference>
<dbReference type="Pfam" id="PF00672">
    <property type="entry name" value="HAMP"/>
    <property type="match status" value="1"/>
</dbReference>
<evidence type="ECO:0000259" key="17">
    <source>
        <dbReference type="PROSITE" id="PS50109"/>
    </source>
</evidence>
<dbReference type="GO" id="GO:0005524">
    <property type="term" value="F:ATP binding"/>
    <property type="evidence" value="ECO:0007669"/>
    <property type="project" value="UniProtKB-KW"/>
</dbReference>
<sequence length="388" mass="42249">MASWLTATLARRLFLLIWGALVLSHLLAWGAVQLVYFSAAPGPALRGGPLPTFPSLPPTPGLDAPRLPPPPPHALPKDGPQQPPLLRRPGGLPFDILLLDYGVRLLVIALAAWYGSRWLARPMRRLVDASQSLGMALNQDLSPPELDEAQGTREVRETAKVFNAMARQLRQQFRARSLMVAAISHDLRTPLTRLRMRLELMDSEPDAREGRELRARSVADVREMNALIDNVLEVFRGDAHAEPAQKTDIGALLQSLADDLVEQGQPVVFEAPGAAAVTLARPDALRRVLGNLLANALRYGGSADIAIAQSDAEIRITIDDTGPGIPAAQLDEVFEPFFRLEASRSQHTGGTGLGLFIARDLTQRQGGRLSLSNRPEGGLRAELVLPRR</sequence>
<evidence type="ECO:0000256" key="4">
    <source>
        <dbReference type="ARBA" id="ARBA00022475"/>
    </source>
</evidence>
<feature type="transmembrane region" description="Helical" evidence="16">
    <location>
        <begin position="96"/>
        <end position="115"/>
    </location>
</feature>
<keyword evidence="4" id="KW-1003">Cell membrane</keyword>
<keyword evidence="9" id="KW-0547">Nucleotide-binding</keyword>
<accession>A0ABT8DKW6</accession>
<dbReference type="Gene3D" id="1.10.287.130">
    <property type="match status" value="1"/>
</dbReference>
<feature type="domain" description="HAMP" evidence="18">
    <location>
        <begin position="117"/>
        <end position="174"/>
    </location>
</feature>
<dbReference type="CDD" id="cd00082">
    <property type="entry name" value="HisKA"/>
    <property type="match status" value="1"/>
</dbReference>
<keyword evidence="6" id="KW-0597">Phosphoprotein</keyword>
<keyword evidence="13" id="KW-0902">Two-component regulatory system</keyword>
<dbReference type="Pfam" id="PF02518">
    <property type="entry name" value="HATPase_c"/>
    <property type="match status" value="1"/>
</dbReference>
<evidence type="ECO:0000256" key="5">
    <source>
        <dbReference type="ARBA" id="ARBA00022519"/>
    </source>
</evidence>
<evidence type="ECO:0000256" key="11">
    <source>
        <dbReference type="ARBA" id="ARBA00022840"/>
    </source>
</evidence>
<dbReference type="SMART" id="SM00387">
    <property type="entry name" value="HATPase_c"/>
    <property type="match status" value="1"/>
</dbReference>
<evidence type="ECO:0000256" key="10">
    <source>
        <dbReference type="ARBA" id="ARBA00022777"/>
    </source>
</evidence>
<dbReference type="SUPFAM" id="SSF55874">
    <property type="entry name" value="ATPase domain of HSP90 chaperone/DNA topoisomerase II/histidine kinase"/>
    <property type="match status" value="1"/>
</dbReference>
<evidence type="ECO:0000313" key="19">
    <source>
        <dbReference type="EMBL" id="MDN3919055.1"/>
    </source>
</evidence>
<keyword evidence="12 16" id="KW-1133">Transmembrane helix</keyword>
<feature type="region of interest" description="Disordered" evidence="15">
    <location>
        <begin position="50"/>
        <end position="84"/>
    </location>
</feature>
<evidence type="ECO:0000256" key="12">
    <source>
        <dbReference type="ARBA" id="ARBA00022989"/>
    </source>
</evidence>
<dbReference type="Proteomes" id="UP001228044">
    <property type="component" value="Unassembled WGS sequence"/>
</dbReference>
<dbReference type="RefSeq" id="WP_290357374.1">
    <property type="nucleotide sequence ID" value="NZ_JAUHHC010000001.1"/>
</dbReference>